<dbReference type="RefSeq" id="WP_070954445.1">
    <property type="nucleotide sequence ID" value="NZ_CP015208.1"/>
</dbReference>
<dbReference type="InterPro" id="IPR010539">
    <property type="entry name" value="BaxI_1-like"/>
</dbReference>
<evidence type="ECO:0000313" key="2">
    <source>
        <dbReference type="EMBL" id="AOY55935.1"/>
    </source>
</evidence>
<evidence type="ECO:0008006" key="4">
    <source>
        <dbReference type="Google" id="ProtNLM"/>
    </source>
</evidence>
<feature type="transmembrane region" description="Helical" evidence="1">
    <location>
        <begin position="188"/>
        <end position="206"/>
    </location>
</feature>
<reference evidence="2 3" key="1">
    <citation type="journal article" date="2016" name="Biochim. Biophys. Acta">
        <title>Photochemical characterization of actinorhodopsin and its functional existence in the natural host.</title>
        <authorList>
            <person name="Nakamura S."/>
            <person name="Kikukawa T."/>
            <person name="Tamogami J."/>
            <person name="Kamiya M."/>
            <person name="Aizawa T."/>
            <person name="Hahn M.W."/>
            <person name="Ihara K."/>
            <person name="Kamo N."/>
            <person name="Demura M."/>
        </authorList>
    </citation>
    <scope>NUCLEOTIDE SEQUENCE [LARGE SCALE GENOMIC DNA]</scope>
    <source>
        <strain evidence="2 3">MWH-Dar1</strain>
    </source>
</reference>
<dbReference type="PANTHER" id="PTHR41282:SF1">
    <property type="entry name" value="CONSERVED TRANSMEMBRANE PROTEIN-RELATED"/>
    <property type="match status" value="1"/>
</dbReference>
<feature type="transmembrane region" description="Helical" evidence="1">
    <location>
        <begin position="227"/>
        <end position="249"/>
    </location>
</feature>
<feature type="transmembrane region" description="Helical" evidence="1">
    <location>
        <begin position="122"/>
        <end position="144"/>
    </location>
</feature>
<evidence type="ECO:0000313" key="3">
    <source>
        <dbReference type="Proteomes" id="UP000243784"/>
    </source>
</evidence>
<keyword evidence="1" id="KW-1133">Transmembrane helix</keyword>
<feature type="transmembrane region" description="Helical" evidence="1">
    <location>
        <begin position="156"/>
        <end position="176"/>
    </location>
</feature>
<gene>
    <name evidence="2" type="ORF">A4Z71_02850</name>
</gene>
<feature type="transmembrane region" description="Helical" evidence="1">
    <location>
        <begin position="50"/>
        <end position="66"/>
    </location>
</feature>
<keyword evidence="1" id="KW-0472">Membrane</keyword>
<feature type="transmembrane region" description="Helical" evidence="1">
    <location>
        <begin position="72"/>
        <end position="89"/>
    </location>
</feature>
<keyword evidence="1" id="KW-0812">Transmembrane</keyword>
<dbReference type="Pfam" id="PF12811">
    <property type="entry name" value="BaxI_1"/>
    <property type="match status" value="1"/>
</dbReference>
<dbReference type="STRING" id="535712.A4Z71_02850"/>
<protein>
    <recommendedName>
        <fullName evidence="4">Bax inhibitor-1/YccA family protein</fullName>
    </recommendedName>
</protein>
<dbReference type="PANTHER" id="PTHR41282">
    <property type="entry name" value="CONSERVED TRANSMEMBRANE PROTEIN-RELATED"/>
    <property type="match status" value="1"/>
</dbReference>
<organism evidence="2 3">
    <name type="scientific">Candidatus Rhodoluna planktonica</name>
    <dbReference type="NCBI Taxonomy" id="535712"/>
    <lineage>
        <taxon>Bacteria</taxon>
        <taxon>Bacillati</taxon>
        <taxon>Actinomycetota</taxon>
        <taxon>Actinomycetes</taxon>
        <taxon>Micrococcales</taxon>
        <taxon>Microbacteriaceae</taxon>
        <taxon>Luna cluster</taxon>
        <taxon>Luna-1 subcluster</taxon>
        <taxon>Rhodoluna</taxon>
    </lineage>
</organism>
<dbReference type="AlphaFoldDB" id="A0A1D9DYR1"/>
<dbReference type="OrthoDB" id="116480at2"/>
<dbReference type="Proteomes" id="UP000243784">
    <property type="component" value="Chromosome"/>
</dbReference>
<sequence length="252" mass="26893">MAISHNPVFNRAMQTGVEEARSTDQSVVDAEFSRITSSAKMTVEGTAGKVFGLFLVVLATAGITWFMGLTALLFPAMLVGLGLGLWASFSKKVRPAVIVAYAAVQGVFLGAISSILEAAYPGIVQSAVVATFATAGAMFAAYRFGWIKVNARFTRVMTFALIGYGIFALVNLGFAMFSGNGGIYTSQFGWLVALVGVGLAAFTLNLDFEAIIVGSREGLPVENEWRAAFGLTASLIWLYVEIIRLLAIFNQD</sequence>
<feature type="transmembrane region" description="Helical" evidence="1">
    <location>
        <begin position="96"/>
        <end position="116"/>
    </location>
</feature>
<dbReference type="EMBL" id="CP015208">
    <property type="protein sequence ID" value="AOY55935.1"/>
    <property type="molecule type" value="Genomic_DNA"/>
</dbReference>
<proteinExistence type="predicted"/>
<accession>A0A1D9DYR1</accession>
<name>A0A1D9DYR1_9MICO</name>
<dbReference type="KEGG" id="rpla:A4Z71_02850"/>
<keyword evidence="3" id="KW-1185">Reference proteome</keyword>
<evidence type="ECO:0000256" key="1">
    <source>
        <dbReference type="SAM" id="Phobius"/>
    </source>
</evidence>